<protein>
    <submittedName>
        <fullName evidence="3">AGE family epimerase/isomerase</fullName>
    </submittedName>
</protein>
<gene>
    <name evidence="3" type="ORF">M8A51_02475</name>
</gene>
<evidence type="ECO:0000313" key="3">
    <source>
        <dbReference type="EMBL" id="MCM5678391.1"/>
    </source>
</evidence>
<dbReference type="SUPFAM" id="SSF48208">
    <property type="entry name" value="Six-hairpin glycosidases"/>
    <property type="match status" value="1"/>
</dbReference>
<evidence type="ECO:0000313" key="4">
    <source>
        <dbReference type="Proteomes" id="UP001165541"/>
    </source>
</evidence>
<dbReference type="RefSeq" id="WP_251776521.1">
    <property type="nucleotide sequence ID" value="NZ_JAMKFE010000001.1"/>
</dbReference>
<keyword evidence="2" id="KW-0413">Isomerase</keyword>
<dbReference type="Gene3D" id="1.50.10.10">
    <property type="match status" value="1"/>
</dbReference>
<evidence type="ECO:0000256" key="2">
    <source>
        <dbReference type="ARBA" id="ARBA00023235"/>
    </source>
</evidence>
<dbReference type="PANTHER" id="PTHR15108">
    <property type="entry name" value="N-ACYLGLUCOSAMINE-2-EPIMERASE"/>
    <property type="match status" value="1"/>
</dbReference>
<comment type="similarity">
    <text evidence="1">Belongs to the N-acylglucosamine 2-epimerase family.</text>
</comment>
<reference evidence="3" key="1">
    <citation type="submission" date="2022-05" db="EMBL/GenBank/DDBJ databases">
        <title>Schlegelella sp. nov., isolated from mangrove soil.</title>
        <authorList>
            <person name="Liu Y."/>
            <person name="Ge X."/>
            <person name="Liu W."/>
        </authorList>
    </citation>
    <scope>NUCLEOTIDE SEQUENCE</scope>
    <source>
        <strain evidence="3">S2-27</strain>
    </source>
</reference>
<name>A0ABT0YJS2_9BURK</name>
<evidence type="ECO:0000256" key="1">
    <source>
        <dbReference type="ARBA" id="ARBA00008558"/>
    </source>
</evidence>
<proteinExistence type="inferred from homology"/>
<sequence length="402" mass="46844">MQNLPRFKSPAFLKEHIFHTMAFYHPRCIDKRGGFFHYFKDDGTPFDTERRHLVNSTRFIYNYAMAHLHFRAPTYLDAVKHGLAFLQEAHRDPTTGHYAWMLRCMNGDGTRRIEVQDNRQFAYGLAFVMLACAHALKVGVSEAHVCLEDAWEQLEARFWDARHGLYADEADASGRWLPYRGQNANMHVFEALLAAAEATGDKRYLDRAEALAHRVAVQLADRTGGMIWERYHEDWTPDWDDHRQDPGDIFHPWGYSFGHQAEWAKLLLMLDRQRPLPWLLPRAQALFDASVPRAWDESCQGLVNRMAPDGSICDDDKSFWVQSESMAAAALLGQRTGLEHYWRWYNRLWSYCWDYLIDHEHGAWYHTLTRDNRKLSNEKSESGQLDYHTLGTVYEALKALSS</sequence>
<dbReference type="Proteomes" id="UP001165541">
    <property type="component" value="Unassembled WGS sequence"/>
</dbReference>
<dbReference type="InterPro" id="IPR012341">
    <property type="entry name" value="6hp_glycosidase-like_sf"/>
</dbReference>
<accession>A0ABT0YJS2</accession>
<dbReference type="InterPro" id="IPR008928">
    <property type="entry name" value="6-hairpin_glycosidase_sf"/>
</dbReference>
<dbReference type="Pfam" id="PF07221">
    <property type="entry name" value="GlcNAc_2-epim"/>
    <property type="match status" value="1"/>
</dbReference>
<dbReference type="EMBL" id="JAMKFE010000001">
    <property type="protein sequence ID" value="MCM5678391.1"/>
    <property type="molecule type" value="Genomic_DNA"/>
</dbReference>
<dbReference type="InterPro" id="IPR010819">
    <property type="entry name" value="AGE/CE"/>
</dbReference>
<organism evidence="3 4">
    <name type="scientific">Caldimonas mangrovi</name>
    <dbReference type="NCBI Taxonomy" id="2944811"/>
    <lineage>
        <taxon>Bacteria</taxon>
        <taxon>Pseudomonadati</taxon>
        <taxon>Pseudomonadota</taxon>
        <taxon>Betaproteobacteria</taxon>
        <taxon>Burkholderiales</taxon>
        <taxon>Sphaerotilaceae</taxon>
        <taxon>Caldimonas</taxon>
    </lineage>
</organism>
<comment type="caution">
    <text evidence="3">The sequence shown here is derived from an EMBL/GenBank/DDBJ whole genome shotgun (WGS) entry which is preliminary data.</text>
</comment>
<keyword evidence="4" id="KW-1185">Reference proteome</keyword>